<accession>A0ACC1RV10</accession>
<dbReference type="EMBL" id="JANHOG010002176">
    <property type="protein sequence ID" value="KAJ3526307.1"/>
    <property type="molecule type" value="Genomic_DNA"/>
</dbReference>
<name>A0ACC1RV10_9APHY</name>
<sequence length="680" mass="73344">MGSRARFAELMPNLSSSCTWMEAPAPSRLSLDPRHPRQASADLTWPICVSTEAAIAMSTEEHDPLIGDGAGEPGDSPTLATKKDPSKYGPLDIPRSTRYGILAGIWAANFLSSLNTTLVATLLPSISSEFKKSHQASWLGTAYLLATCTFTPLYGRLCNVMGRRGANQTAVFFAALGTLACGFSTSMEMLIAARFLGGLGGGGIFTTATIITSDMYSLRARGLTQGVAAVFNSLGMGLGGPLGGFISDWLGWRWAFLIQLPMFFVSFVLTSINLNYVTPGKSKSTKEVLLRIDYAGSFTLMGAVLTILVFLSTRFSEEYPWSSPAVFVPLALSGIFTIVFIYVELYIAPEPVLAPFLLKQKIPVLVGISNFLVATCNFSVMYNFPTWFQTVMLTSASEAGAHLIPNGISVSCGSLFAGWVMHRTGKYKKLNVIFGLFPFVAAILLSMLREDSGPIQQWLSIIPLGFGNAVVLQTMLIALLAHLPASAIAVGTGFGQLFRGIGQVGGVAISAALFQSILNTELHKRIHGPNAEEEIRNIRHSATLVSRLPPDLQRAARDSYAISLRAVFILAAGSTFLAYVARLPIPDKSLDAARPRSQSIGSQPQAPPPEPSENPLEVTEPEEMSIEESEEEEEEDFVPPIRPQHRLRRLSTFESSDGGMDLEGEEYGGSARPHSVSSNA</sequence>
<reference evidence="1" key="1">
    <citation type="submission" date="2022-07" db="EMBL/GenBank/DDBJ databases">
        <title>Genome Sequence of Phlebia brevispora.</title>
        <authorList>
            <person name="Buettner E."/>
        </authorList>
    </citation>
    <scope>NUCLEOTIDE SEQUENCE</scope>
    <source>
        <strain evidence="1">MPL23</strain>
    </source>
</reference>
<protein>
    <submittedName>
        <fullName evidence="1">Uncharacterized protein</fullName>
    </submittedName>
</protein>
<keyword evidence="2" id="KW-1185">Reference proteome</keyword>
<dbReference type="Proteomes" id="UP001148662">
    <property type="component" value="Unassembled WGS sequence"/>
</dbReference>
<organism evidence="1 2">
    <name type="scientific">Phlebia brevispora</name>
    <dbReference type="NCBI Taxonomy" id="194682"/>
    <lineage>
        <taxon>Eukaryota</taxon>
        <taxon>Fungi</taxon>
        <taxon>Dikarya</taxon>
        <taxon>Basidiomycota</taxon>
        <taxon>Agaricomycotina</taxon>
        <taxon>Agaricomycetes</taxon>
        <taxon>Polyporales</taxon>
        <taxon>Meruliaceae</taxon>
        <taxon>Phlebia</taxon>
    </lineage>
</organism>
<proteinExistence type="predicted"/>
<gene>
    <name evidence="1" type="ORF">NM688_g8277</name>
</gene>
<comment type="caution">
    <text evidence="1">The sequence shown here is derived from an EMBL/GenBank/DDBJ whole genome shotgun (WGS) entry which is preliminary data.</text>
</comment>
<evidence type="ECO:0000313" key="2">
    <source>
        <dbReference type="Proteomes" id="UP001148662"/>
    </source>
</evidence>
<evidence type="ECO:0000313" key="1">
    <source>
        <dbReference type="EMBL" id="KAJ3526307.1"/>
    </source>
</evidence>